<reference evidence="2 3" key="1">
    <citation type="submission" date="2018-03" db="EMBL/GenBank/DDBJ databases">
        <authorList>
            <person name="Keele B.F."/>
        </authorList>
    </citation>
    <scope>NUCLEOTIDE SEQUENCE [LARGE SCALE GENOMIC DNA]</scope>
    <source>
        <strain evidence="2 3">CECT 8504</strain>
    </source>
</reference>
<accession>A0A2R8BS14</accession>
<evidence type="ECO:0000313" key="3">
    <source>
        <dbReference type="Proteomes" id="UP000244912"/>
    </source>
</evidence>
<dbReference type="InterPro" id="IPR049539">
    <property type="entry name" value="SPL"/>
</dbReference>
<dbReference type="PANTHER" id="PTHR37822:SF2">
    <property type="entry name" value="SPORE PHOTOPRODUCT LYASE"/>
    <property type="match status" value="1"/>
</dbReference>
<evidence type="ECO:0000256" key="1">
    <source>
        <dbReference type="SAM" id="MobiDB-lite"/>
    </source>
</evidence>
<dbReference type="RefSeq" id="WP_219928898.1">
    <property type="nucleotide sequence ID" value="NZ_ONZF01000002.1"/>
</dbReference>
<dbReference type="EC" id="4.1.99.14" evidence="2"/>
<organism evidence="2 3">
    <name type="scientific">Palleronia abyssalis</name>
    <dbReference type="NCBI Taxonomy" id="1501240"/>
    <lineage>
        <taxon>Bacteria</taxon>
        <taxon>Pseudomonadati</taxon>
        <taxon>Pseudomonadota</taxon>
        <taxon>Alphaproteobacteria</taxon>
        <taxon>Rhodobacterales</taxon>
        <taxon>Roseobacteraceae</taxon>
        <taxon>Palleronia</taxon>
    </lineage>
</organism>
<proteinExistence type="predicted"/>
<dbReference type="EMBL" id="ONZF01000002">
    <property type="protein sequence ID" value="SPJ22964.1"/>
    <property type="molecule type" value="Genomic_DNA"/>
</dbReference>
<dbReference type="CDD" id="cd01335">
    <property type="entry name" value="Radical_SAM"/>
    <property type="match status" value="1"/>
</dbReference>
<dbReference type="Gene3D" id="3.80.30.30">
    <property type="match status" value="1"/>
</dbReference>
<dbReference type="GO" id="GO:0003913">
    <property type="term" value="F:DNA photolyase activity"/>
    <property type="evidence" value="ECO:0007669"/>
    <property type="project" value="TreeGrafter"/>
</dbReference>
<sequence length="382" mass="42267">MTDAPHIAPTRADAPREAPETLERRLPRQQTEERPFRPRRVLLTRAARDWPMATRVAERAAAMGAEIVELKGDRITGLKDGDPRAEYRRAKSTLAVTVASDSKMRPEPIPPSADWRFDLATGCPAHCQYCYLAGSLKGPPVTRLFANLPEILDRLPPLEGQGRITSTDAARAAEGTTFEASCYTDPLALEPLSDCLSDTIAWFGQKHGDLSLRFTTKFADTESLEATPHNGRTRIRFSVNAEEIARRFEGGTAPLSARLAAMGRLARAGYKVGLTIAPIMPIDGWQDAYDRLFAQAAAELPAGADLTAELITHRFTPGSREVLLVWYPATGLEMDPEVRTVKRNKFGGRKYVYPAPLMKDMRQTLEAGIARHLPGARMLYWT</sequence>
<dbReference type="GO" id="GO:0051539">
    <property type="term" value="F:4 iron, 4 sulfur cluster binding"/>
    <property type="evidence" value="ECO:0007669"/>
    <property type="project" value="TreeGrafter"/>
</dbReference>
<feature type="region of interest" description="Disordered" evidence="1">
    <location>
        <begin position="1"/>
        <end position="37"/>
    </location>
</feature>
<protein>
    <submittedName>
        <fullName evidence="2">Spore photoproduct lyase</fullName>
        <ecNumber evidence="2">4.1.99.14</ecNumber>
    </submittedName>
</protein>
<keyword evidence="2" id="KW-0456">Lyase</keyword>
<keyword evidence="3" id="KW-1185">Reference proteome</keyword>
<dbReference type="GO" id="GO:1904047">
    <property type="term" value="F:S-adenosyl-L-methionine binding"/>
    <property type="evidence" value="ECO:0007669"/>
    <property type="project" value="TreeGrafter"/>
</dbReference>
<dbReference type="PANTHER" id="PTHR37822">
    <property type="entry name" value="SPORE PHOTOPRODUCT LYASE-RELATED"/>
    <property type="match status" value="1"/>
</dbReference>
<evidence type="ECO:0000313" key="2">
    <source>
        <dbReference type="EMBL" id="SPJ22964.1"/>
    </source>
</evidence>
<gene>
    <name evidence="2" type="primary">splB</name>
    <name evidence="2" type="ORF">PAA8504_00765</name>
</gene>
<dbReference type="Pfam" id="PF20903">
    <property type="entry name" value="SPL"/>
    <property type="match status" value="1"/>
</dbReference>
<feature type="compositionally biased region" description="Basic and acidic residues" evidence="1">
    <location>
        <begin position="13"/>
        <end position="36"/>
    </location>
</feature>
<dbReference type="Gene3D" id="3.40.50.12110">
    <property type="match status" value="1"/>
</dbReference>
<dbReference type="AlphaFoldDB" id="A0A2R8BS14"/>
<dbReference type="GO" id="GO:0042601">
    <property type="term" value="C:endospore-forming forespore"/>
    <property type="evidence" value="ECO:0007669"/>
    <property type="project" value="TreeGrafter"/>
</dbReference>
<name>A0A2R8BS14_9RHOB</name>
<dbReference type="Proteomes" id="UP000244912">
    <property type="component" value="Unassembled WGS sequence"/>
</dbReference>